<dbReference type="InterPro" id="IPR002575">
    <property type="entry name" value="Aminoglycoside_PTrfase"/>
</dbReference>
<dbReference type="Pfam" id="PF01636">
    <property type="entry name" value="APH"/>
    <property type="match status" value="1"/>
</dbReference>
<comment type="caution">
    <text evidence="2">The sequence shown here is derived from an EMBL/GenBank/DDBJ whole genome shotgun (WGS) entry which is preliminary data.</text>
</comment>
<accession>A0ABT0GX62</accession>
<feature type="domain" description="Aminoglycoside phosphotransferase" evidence="1">
    <location>
        <begin position="34"/>
        <end position="259"/>
    </location>
</feature>
<dbReference type="PANTHER" id="PTHR21310:SF42">
    <property type="entry name" value="BIFUNCTIONAL AAC_APH"/>
    <property type="match status" value="1"/>
</dbReference>
<proteinExistence type="predicted"/>
<dbReference type="Gene3D" id="3.30.200.20">
    <property type="entry name" value="Phosphorylase Kinase, domain 1"/>
    <property type="match status" value="1"/>
</dbReference>
<evidence type="ECO:0000313" key="2">
    <source>
        <dbReference type="EMBL" id="MCK7614034.1"/>
    </source>
</evidence>
<dbReference type="Proteomes" id="UP001431221">
    <property type="component" value="Unassembled WGS sequence"/>
</dbReference>
<keyword evidence="3" id="KW-1185">Reference proteome</keyword>
<evidence type="ECO:0000313" key="3">
    <source>
        <dbReference type="Proteomes" id="UP001431221"/>
    </source>
</evidence>
<dbReference type="RefSeq" id="WP_248156401.1">
    <property type="nucleotide sequence ID" value="NZ_JALNMJ010000013.1"/>
</dbReference>
<reference evidence="2" key="1">
    <citation type="submission" date="2022-04" db="EMBL/GenBank/DDBJ databases">
        <title>Roseibium sp. CAU 1639 isolated from mud.</title>
        <authorList>
            <person name="Kim W."/>
        </authorList>
    </citation>
    <scope>NUCLEOTIDE SEQUENCE</scope>
    <source>
        <strain evidence="2">CAU 1639</strain>
    </source>
</reference>
<protein>
    <submittedName>
        <fullName evidence="2">Aminoglycoside phosphotransferase family protein</fullName>
    </submittedName>
</protein>
<name>A0ABT0GX62_9HYPH</name>
<dbReference type="SUPFAM" id="SSF56112">
    <property type="entry name" value="Protein kinase-like (PK-like)"/>
    <property type="match status" value="1"/>
</dbReference>
<dbReference type="InterPro" id="IPR011009">
    <property type="entry name" value="Kinase-like_dom_sf"/>
</dbReference>
<organism evidence="2 3">
    <name type="scientific">Roseibium sediminicola</name>
    <dbReference type="NCBI Taxonomy" id="2933272"/>
    <lineage>
        <taxon>Bacteria</taxon>
        <taxon>Pseudomonadati</taxon>
        <taxon>Pseudomonadota</taxon>
        <taxon>Alphaproteobacteria</taxon>
        <taxon>Hyphomicrobiales</taxon>
        <taxon>Stappiaceae</taxon>
        <taxon>Roseibium</taxon>
    </lineage>
</organism>
<gene>
    <name evidence="2" type="ORF">M0H32_17840</name>
</gene>
<dbReference type="Gene3D" id="3.90.1200.10">
    <property type="match status" value="1"/>
</dbReference>
<dbReference type="EMBL" id="JALNMJ010000013">
    <property type="protein sequence ID" value="MCK7614034.1"/>
    <property type="molecule type" value="Genomic_DNA"/>
</dbReference>
<dbReference type="PANTHER" id="PTHR21310">
    <property type="entry name" value="AMINOGLYCOSIDE PHOSPHOTRANSFERASE-RELATED-RELATED"/>
    <property type="match status" value="1"/>
</dbReference>
<dbReference type="InterPro" id="IPR051678">
    <property type="entry name" value="AGP_Transferase"/>
</dbReference>
<dbReference type="CDD" id="cd05155">
    <property type="entry name" value="APH_ChoK_like_1"/>
    <property type="match status" value="1"/>
</dbReference>
<sequence>MHIDQVSISEVLASDLIRDQFPQFEGEEIADLRSAGTVNAIFRIGSAHAARFPLRRIDPPTCLGLLEAEVRALKELATACPFPVPGPIAIGEPGGGYPMPWLVQTWIEGTPATPSGLSTSSVFARDLSDLVASLRKADLNGRRFDGQGRGGKLTDHDAWMETCFTNSEDLLDVERLRRLWSEFRELPAPGLEVMSHRDLIPANLLVQGDRLVGVLDGGAFGPADPALDLVAGWHLLDRERRGLFFDALEVGSLERSRSAAWAFVQAMGLVWYYQTSNPTMSALGQSTLARLLEISGT</sequence>
<evidence type="ECO:0000259" key="1">
    <source>
        <dbReference type="Pfam" id="PF01636"/>
    </source>
</evidence>